<dbReference type="AlphaFoldDB" id="A0A1S3BQU4"/>
<dbReference type="InParanoid" id="A0A1S3BQU4"/>
<comment type="similarity">
    <text evidence="2">Belongs to the oxygen-dependent FAD-linked oxidoreductase family.</text>
</comment>
<dbReference type="OrthoDB" id="415825at2759"/>
<dbReference type="Pfam" id="PF01565">
    <property type="entry name" value="FAD_binding_4"/>
    <property type="match status" value="1"/>
</dbReference>
<comment type="catalytic activity">
    <reaction evidence="7">
        <text>N(6)-dimethylallyladenine + A + H2O = 3-methyl-2-butenal + adenine + AH2</text>
        <dbReference type="Rhea" id="RHEA:13625"/>
        <dbReference type="ChEBI" id="CHEBI:13193"/>
        <dbReference type="ChEBI" id="CHEBI:15377"/>
        <dbReference type="ChEBI" id="CHEBI:15825"/>
        <dbReference type="ChEBI" id="CHEBI:16708"/>
        <dbReference type="ChEBI" id="CHEBI:17499"/>
        <dbReference type="ChEBI" id="CHEBI:17660"/>
        <dbReference type="EC" id="1.5.99.12"/>
    </reaction>
</comment>
<organism evidence="11 12">
    <name type="scientific">Cucumis melo</name>
    <name type="common">Muskmelon</name>
    <dbReference type="NCBI Taxonomy" id="3656"/>
    <lineage>
        <taxon>Eukaryota</taxon>
        <taxon>Viridiplantae</taxon>
        <taxon>Streptophyta</taxon>
        <taxon>Embryophyta</taxon>
        <taxon>Tracheophyta</taxon>
        <taxon>Spermatophyta</taxon>
        <taxon>Magnoliopsida</taxon>
        <taxon>eudicotyledons</taxon>
        <taxon>Gunneridae</taxon>
        <taxon>Pentapetalae</taxon>
        <taxon>rosids</taxon>
        <taxon>fabids</taxon>
        <taxon>Cucurbitales</taxon>
        <taxon>Cucurbitaceae</taxon>
        <taxon>Benincaseae</taxon>
        <taxon>Cucumis</taxon>
    </lineage>
</organism>
<keyword evidence="4" id="KW-0285">Flavoprotein</keyword>
<evidence type="ECO:0000259" key="9">
    <source>
        <dbReference type="PROSITE" id="PS51387"/>
    </source>
</evidence>
<dbReference type="InterPro" id="IPR006093">
    <property type="entry name" value="Oxy_OxRdtase_FAD_BS"/>
</dbReference>
<evidence type="ECO:0000256" key="6">
    <source>
        <dbReference type="ARBA" id="ARBA00023002"/>
    </source>
</evidence>
<dbReference type="KEGG" id="cmo:103492529"/>
<dbReference type="SUPFAM" id="SSF55103">
    <property type="entry name" value="FAD-linked oxidases, C-terminal domain"/>
    <property type="match status" value="1"/>
</dbReference>
<dbReference type="Gene3D" id="3.30.43.10">
    <property type="entry name" value="Uridine Diphospho-n-acetylenolpyruvylglucosamine Reductase, domain 2"/>
    <property type="match status" value="1"/>
</dbReference>
<evidence type="ECO:0000313" key="11">
    <source>
        <dbReference type="Proteomes" id="UP001652600"/>
    </source>
</evidence>
<reference evidence="12" key="2">
    <citation type="submission" date="2025-04" db="UniProtKB">
        <authorList>
            <consortium name="RefSeq"/>
        </authorList>
    </citation>
    <scope>IDENTIFICATION</scope>
</reference>
<keyword evidence="11" id="KW-1185">Reference proteome</keyword>
<accession>A0A1S3BQU4</accession>
<evidence type="ECO:0000256" key="2">
    <source>
        <dbReference type="ARBA" id="ARBA00005466"/>
    </source>
</evidence>
<feature type="chain" id="PRO_5044565355" description="cytokinin dehydrogenase" evidence="8">
    <location>
        <begin position="21"/>
        <end position="516"/>
    </location>
</feature>
<dbReference type="GO" id="GO:0019139">
    <property type="term" value="F:cytokinin dehydrogenase activity"/>
    <property type="evidence" value="ECO:0007669"/>
    <property type="project" value="UniProtKB-EC"/>
</dbReference>
<dbReference type="Pfam" id="PF09265">
    <property type="entry name" value="Cytokin-bind"/>
    <property type="match status" value="1"/>
</dbReference>
<dbReference type="Gene3D" id="3.40.462.10">
    <property type="entry name" value="FAD-linked oxidases, C-terminal domain"/>
    <property type="match status" value="1"/>
</dbReference>
<dbReference type="GO" id="GO:0009690">
    <property type="term" value="P:cytokinin metabolic process"/>
    <property type="evidence" value="ECO:0007669"/>
    <property type="project" value="InterPro"/>
</dbReference>
<keyword evidence="6" id="KW-0560">Oxidoreductase</keyword>
<dbReference type="Proteomes" id="UP001652600">
    <property type="component" value="Chromosome 2"/>
</dbReference>
<keyword evidence="8" id="KW-0732">Signal</keyword>
<dbReference type="PROSITE" id="PS51387">
    <property type="entry name" value="FAD_PCMH"/>
    <property type="match status" value="1"/>
</dbReference>
<dbReference type="EnsemblPlants" id="MELO3C015479.2.1">
    <property type="protein sequence ID" value="MELO3C015479.2.1"/>
    <property type="gene ID" value="MELO3C015479.2"/>
</dbReference>
<dbReference type="EC" id="1.5.99.12" evidence="3"/>
<dbReference type="GO" id="GO:0071949">
    <property type="term" value="F:FAD binding"/>
    <property type="evidence" value="ECO:0007669"/>
    <property type="project" value="InterPro"/>
</dbReference>
<proteinExistence type="inferred from homology"/>
<gene>
    <name evidence="12" type="primary">LOC103492529</name>
    <name evidence="10" type="synonym">103492529</name>
</gene>
<evidence type="ECO:0000256" key="3">
    <source>
        <dbReference type="ARBA" id="ARBA00011928"/>
    </source>
</evidence>
<dbReference type="InterPro" id="IPR016166">
    <property type="entry name" value="FAD-bd_PCMH"/>
</dbReference>
<dbReference type="SMR" id="A0A1S3BQU4"/>
<evidence type="ECO:0000313" key="12">
    <source>
        <dbReference type="RefSeq" id="XP_008451152.1"/>
    </source>
</evidence>
<reference evidence="11" key="3">
    <citation type="submission" date="2025-05" db="UniProtKB">
        <authorList>
            <consortium name="RefSeq"/>
        </authorList>
    </citation>
    <scope>NUCLEOTIDE SEQUENCE [LARGE SCALE GENOMIC DNA]</scope>
</reference>
<dbReference type="eggNOG" id="KOG1231">
    <property type="taxonomic scope" value="Eukaryota"/>
</dbReference>
<dbReference type="InterPro" id="IPR015345">
    <property type="entry name" value="Cytokinin_DH_FAD/cytokin-bd"/>
</dbReference>
<evidence type="ECO:0000313" key="10">
    <source>
        <dbReference type="EnsemblPlants" id="MELO3C015479.2.1"/>
    </source>
</evidence>
<dbReference type="InterPro" id="IPR050432">
    <property type="entry name" value="FAD-linked_Oxidoreductases_BP"/>
</dbReference>
<evidence type="ECO:0000256" key="7">
    <source>
        <dbReference type="ARBA" id="ARBA00048224"/>
    </source>
</evidence>
<dbReference type="Gramene" id="MELO3C015479.2.1">
    <property type="protein sequence ID" value="MELO3C015479.2.1"/>
    <property type="gene ID" value="MELO3C015479.2"/>
</dbReference>
<evidence type="ECO:0000256" key="8">
    <source>
        <dbReference type="SAM" id="SignalP"/>
    </source>
</evidence>
<feature type="signal peptide" evidence="8">
    <location>
        <begin position="1"/>
        <end position="20"/>
    </location>
</feature>
<dbReference type="InterPro" id="IPR016169">
    <property type="entry name" value="FAD-bd_PCMH_sub2"/>
</dbReference>
<evidence type="ECO:0000256" key="1">
    <source>
        <dbReference type="ARBA" id="ARBA00001974"/>
    </source>
</evidence>
<dbReference type="PANTHER" id="PTHR13878:SF115">
    <property type="entry name" value="CYTOKININ DEHYDROGENASE"/>
    <property type="match status" value="1"/>
</dbReference>
<dbReference type="InterPro" id="IPR016167">
    <property type="entry name" value="FAD-bd_PCMH_sub1"/>
</dbReference>
<dbReference type="PANTHER" id="PTHR13878">
    <property type="entry name" value="GULONOLACTONE OXIDASE"/>
    <property type="match status" value="1"/>
</dbReference>
<protein>
    <recommendedName>
        <fullName evidence="3">cytokinin dehydrogenase</fullName>
        <ecNumber evidence="3">1.5.99.12</ecNumber>
    </recommendedName>
</protein>
<sequence>MESPNLFLLIIFTCFLFLQNAPFSAVALSLALPKTLLDKLKNDPLTISLASKDYGLMVQENPSGVFFPLTGHDVVGLIRFMYTSPVPLHIAARGQGHCVRGQALVENGLVVNMTSLGGFRQKTSRIVVSTTSPLGPYADVGAEQLWIDVLHATTQKGLSPVSWTDYLHITVGGTLSNAGISGQTFRFGPQINNVHELDVITGRGELLTCSPTNNPELFYSVLGGLGQFGIITRARIALAPTPTRVKWVRMLYTNFASFTSDQETLISRDKSNAPDYLEGLLMLQFNANDDSSFYPLPDQPKISSLVSQYGIVYVLEIVKYYDQTTSSSVDQEVENLVAGLKFEAGMKFIKDVSYEQFLDRVHTDEVALRALGLWEVPHPWINLFVPKSRIADFDSGVFRGIIQKRNLTSGVFLFYPMFKNKWDERTSAVVPDEDVFYAAGFLFSSGFKDWETVDGHNRDILKFCEEAGIEVKQYLPHFETQKDWINHFGRKWSVFRQRKAMFDPKKLLSPGQKIFN</sequence>
<dbReference type="PROSITE" id="PS00862">
    <property type="entry name" value="OX2_COVAL_FAD"/>
    <property type="match status" value="1"/>
</dbReference>
<feature type="domain" description="FAD-binding PCMH-type" evidence="9">
    <location>
        <begin position="58"/>
        <end position="241"/>
    </location>
</feature>
<reference evidence="10" key="1">
    <citation type="submission" date="2023-03" db="UniProtKB">
        <authorList>
            <consortium name="EnsemblPlants"/>
        </authorList>
    </citation>
    <scope>IDENTIFICATION</scope>
</reference>
<dbReference type="InterPro" id="IPR036318">
    <property type="entry name" value="FAD-bd_PCMH-like_sf"/>
</dbReference>
<dbReference type="Gene3D" id="3.30.465.10">
    <property type="match status" value="1"/>
</dbReference>
<dbReference type="SUPFAM" id="SSF56176">
    <property type="entry name" value="FAD-binding/transporter-associated domain-like"/>
    <property type="match status" value="1"/>
</dbReference>
<dbReference type="InterPro" id="IPR016170">
    <property type="entry name" value="Cytok_DH_C_sf"/>
</dbReference>
<comment type="cofactor">
    <cofactor evidence="1">
        <name>FAD</name>
        <dbReference type="ChEBI" id="CHEBI:57692"/>
    </cofactor>
</comment>
<dbReference type="GeneID" id="103492529"/>
<dbReference type="InterPro" id="IPR006094">
    <property type="entry name" value="Oxid_FAD_bind_N"/>
</dbReference>
<dbReference type="RefSeq" id="XP_008451152.1">
    <property type="nucleotide sequence ID" value="XM_008452930.2"/>
</dbReference>
<evidence type="ECO:0000256" key="5">
    <source>
        <dbReference type="ARBA" id="ARBA00022827"/>
    </source>
</evidence>
<evidence type="ECO:0000256" key="4">
    <source>
        <dbReference type="ARBA" id="ARBA00022630"/>
    </source>
</evidence>
<name>A0A1S3BQU4_CUCME</name>
<keyword evidence="5" id="KW-0274">FAD</keyword>
<dbReference type="InterPro" id="IPR016164">
    <property type="entry name" value="FAD-linked_Oxase-like_C"/>
</dbReference>